<keyword evidence="1" id="KW-0472">Membrane</keyword>
<name>A0A7I8VB57_9ANNE</name>
<keyword evidence="1" id="KW-1133">Transmembrane helix</keyword>
<gene>
    <name evidence="2" type="ORF">DGYR_LOCUS1006</name>
</gene>
<evidence type="ECO:0000313" key="3">
    <source>
        <dbReference type="Proteomes" id="UP000549394"/>
    </source>
</evidence>
<protein>
    <submittedName>
        <fullName evidence="2">Uncharacterized protein</fullName>
    </submittedName>
</protein>
<evidence type="ECO:0000313" key="2">
    <source>
        <dbReference type="EMBL" id="CAD5111768.1"/>
    </source>
</evidence>
<keyword evidence="3" id="KW-1185">Reference proteome</keyword>
<proteinExistence type="predicted"/>
<organism evidence="2 3">
    <name type="scientific">Dimorphilus gyrociliatus</name>
    <dbReference type="NCBI Taxonomy" id="2664684"/>
    <lineage>
        <taxon>Eukaryota</taxon>
        <taxon>Metazoa</taxon>
        <taxon>Spiralia</taxon>
        <taxon>Lophotrochozoa</taxon>
        <taxon>Annelida</taxon>
        <taxon>Polychaeta</taxon>
        <taxon>Polychaeta incertae sedis</taxon>
        <taxon>Dinophilidae</taxon>
        <taxon>Dimorphilus</taxon>
    </lineage>
</organism>
<reference evidence="2 3" key="1">
    <citation type="submission" date="2020-08" db="EMBL/GenBank/DDBJ databases">
        <authorList>
            <person name="Hejnol A."/>
        </authorList>
    </citation>
    <scope>NUCLEOTIDE SEQUENCE [LARGE SCALE GENOMIC DNA]</scope>
</reference>
<dbReference type="AlphaFoldDB" id="A0A7I8VB57"/>
<keyword evidence="1" id="KW-0812">Transmembrane</keyword>
<comment type="caution">
    <text evidence="2">The sequence shown here is derived from an EMBL/GenBank/DDBJ whole genome shotgun (WGS) entry which is preliminary data.</text>
</comment>
<feature type="transmembrane region" description="Helical" evidence="1">
    <location>
        <begin position="190"/>
        <end position="209"/>
    </location>
</feature>
<sequence length="281" mass="32017">MKTKNVPDLFLFILTASNCSPTLNKDKECRNPAEKFCNVSGECRNSKYSCLCINDKHFDCNDKRCVDKETGCSVKSMFNSRYRGKCIRGYEWCSRILHCVKKNDYDQRCKSNYKTYSQAPKCDSFKKICSSGQRLCIDSDEFCPDEGCTYNLRKCGYRCYADSEICELNLQSQCDGSAAIRCNSDNNVLILFYIIIPILLILLAAYGMYQKFIKSVRPTSLPFLNYGLANMPASNRDSNMDVDCSASSSDSPPKYEDVVKETQTNYLHNFKNESKNTNSSE</sequence>
<evidence type="ECO:0000256" key="1">
    <source>
        <dbReference type="SAM" id="Phobius"/>
    </source>
</evidence>
<accession>A0A7I8VB57</accession>
<dbReference type="Proteomes" id="UP000549394">
    <property type="component" value="Unassembled WGS sequence"/>
</dbReference>
<dbReference type="EMBL" id="CAJFCJ010000002">
    <property type="protein sequence ID" value="CAD5111768.1"/>
    <property type="molecule type" value="Genomic_DNA"/>
</dbReference>